<proteinExistence type="predicted"/>
<reference evidence="3" key="2">
    <citation type="submission" date="2015-07" db="EMBL/GenBank/DDBJ databases">
        <title>Contrasting host-pathogen interactions and genome evolution in two generalist and specialist microsporidian pathogens of mosquitoes.</title>
        <authorList>
            <consortium name="The Broad Institute Genomics Platform"/>
            <consortium name="The Broad Institute Genome Sequencing Center for Infectious Disease"/>
            <person name="Cuomo C.A."/>
            <person name="Sanscrainte N.D."/>
            <person name="Goldberg J.M."/>
            <person name="Heiman D."/>
            <person name="Young S."/>
            <person name="Zeng Q."/>
            <person name="Becnel J.J."/>
            <person name="Birren B.W."/>
        </authorList>
    </citation>
    <scope>NUCLEOTIDE SEQUENCE [LARGE SCALE GENOMIC DNA]</scope>
    <source>
        <strain evidence="3">USNM 41457</strain>
    </source>
</reference>
<evidence type="ECO:0000313" key="2">
    <source>
        <dbReference type="EMBL" id="EJW04575.1"/>
    </source>
</evidence>
<name>J9DPV4_EDHAE</name>
<accession>J9DPV4</accession>
<dbReference type="HOGENOM" id="CLU_1415138_0_0_1"/>
<protein>
    <submittedName>
        <fullName evidence="2">Uncharacterized protein</fullName>
    </submittedName>
</protein>
<keyword evidence="1" id="KW-1133">Transmembrane helix</keyword>
<keyword evidence="1" id="KW-0472">Membrane</keyword>
<reference evidence="2 3" key="1">
    <citation type="submission" date="2011-08" db="EMBL/GenBank/DDBJ databases">
        <authorList>
            <person name="Liu Z.J."/>
            <person name="Shi F.L."/>
            <person name="Lu J.Q."/>
            <person name="Li M."/>
            <person name="Wang Z.L."/>
        </authorList>
    </citation>
    <scope>NUCLEOTIDE SEQUENCE [LARGE SCALE GENOMIC DNA]</scope>
    <source>
        <strain evidence="2 3">USNM 41457</strain>
    </source>
</reference>
<keyword evidence="1" id="KW-0812">Transmembrane</keyword>
<feature type="transmembrane region" description="Helical" evidence="1">
    <location>
        <begin position="156"/>
        <end position="179"/>
    </location>
</feature>
<keyword evidence="3" id="KW-1185">Reference proteome</keyword>
<evidence type="ECO:0000313" key="3">
    <source>
        <dbReference type="Proteomes" id="UP000003163"/>
    </source>
</evidence>
<gene>
    <name evidence="2" type="ORF">EDEG_01224</name>
</gene>
<feature type="transmembrane region" description="Helical" evidence="1">
    <location>
        <begin position="123"/>
        <end position="144"/>
    </location>
</feature>
<dbReference type="AlphaFoldDB" id="J9DPV4"/>
<feature type="transmembrane region" description="Helical" evidence="1">
    <location>
        <begin position="91"/>
        <end position="111"/>
    </location>
</feature>
<organism evidence="2 3">
    <name type="scientific">Edhazardia aedis (strain USNM 41457)</name>
    <name type="common">Microsporidian parasite</name>
    <dbReference type="NCBI Taxonomy" id="1003232"/>
    <lineage>
        <taxon>Eukaryota</taxon>
        <taxon>Fungi</taxon>
        <taxon>Fungi incertae sedis</taxon>
        <taxon>Microsporidia</taxon>
        <taxon>Edhazardia</taxon>
    </lineage>
</organism>
<dbReference type="VEuPathDB" id="MicrosporidiaDB:EDEG_01224"/>
<sequence length="192" mass="22328">MRKHFFNPNLRNSYYEGDIERQNKKIMRKCRSEVNTSNIKNSKDESTQRLRRDEQEIEFLMLGSNPSNQDSSAVFNDIVEQNSSNLSSGMLIFLGFYISFMSVVTLLGFTFYGEKIRQFETFFSVFLCCLCCLLSLITAFLLILKPSCLLINVRYCKYSVVGIFYFAACILYGTMFWLLQYAKKYAGIYEGL</sequence>
<dbReference type="Proteomes" id="UP000003163">
    <property type="component" value="Unassembled WGS sequence"/>
</dbReference>
<dbReference type="EMBL" id="AFBI03000017">
    <property type="protein sequence ID" value="EJW04575.1"/>
    <property type="molecule type" value="Genomic_DNA"/>
</dbReference>
<dbReference type="InParanoid" id="J9DPV4"/>
<comment type="caution">
    <text evidence="2">The sequence shown here is derived from an EMBL/GenBank/DDBJ whole genome shotgun (WGS) entry which is preliminary data.</text>
</comment>
<evidence type="ECO:0000256" key="1">
    <source>
        <dbReference type="SAM" id="Phobius"/>
    </source>
</evidence>